<dbReference type="RefSeq" id="WP_020943858.1">
    <property type="nucleotide sequence ID" value="NC_021986.1"/>
</dbReference>
<accession>S5VSZ2</accession>
<sequence>MSAEATPNTGEVQRYVKGLGRAASFVAGLVVLAFAADCIPPWPFVTEDGSPAKLRRLGMLRCPACGLMSNREHRRLCRGPWRAGEDVST</sequence>
<gene>
    <name evidence="1" type="ORF">B446_35993</name>
</gene>
<name>S5VSZ2_STRC3</name>
<dbReference type="KEGG" id="sci:B446_35993"/>
<reference evidence="1 2" key="1">
    <citation type="submission" date="2012-10" db="EMBL/GenBank/DDBJ databases">
        <title>The complete genome sequence of Streptomyces collinus Tu 365.</title>
        <authorList>
            <person name="Ruckert C."/>
            <person name="Szczepanowski R."/>
            <person name="Goesmann A."/>
            <person name="Pross E.K."/>
            <person name="Musiol E.M."/>
            <person name="Blin K."/>
            <person name="Wohlleben W."/>
            <person name="Puhler A."/>
            <person name="Weber T."/>
            <person name="Kalinowski J."/>
        </authorList>
    </citation>
    <scope>NUCLEOTIDE SEQUENCE [LARGE SCALE GENOMIC DNA]</scope>
    <source>
        <strain evidence="2">DSM 40733 / Tue 365</strain>
        <plasmid evidence="1 2">pSCO2</plasmid>
    </source>
</reference>
<evidence type="ECO:0000313" key="2">
    <source>
        <dbReference type="Proteomes" id="UP000015423"/>
    </source>
</evidence>
<organism evidence="1 2">
    <name type="scientific">Streptomyces collinus (strain DSM 40733 / Tue 365)</name>
    <dbReference type="NCBI Taxonomy" id="1214242"/>
    <lineage>
        <taxon>Bacteria</taxon>
        <taxon>Bacillati</taxon>
        <taxon>Actinomycetota</taxon>
        <taxon>Actinomycetes</taxon>
        <taxon>Kitasatosporales</taxon>
        <taxon>Streptomycetaceae</taxon>
        <taxon>Streptomyces</taxon>
    </lineage>
</organism>
<keyword evidence="2" id="KW-1185">Reference proteome</keyword>
<dbReference type="EMBL" id="CP006261">
    <property type="protein sequence ID" value="AGS73957.1"/>
    <property type="molecule type" value="Genomic_DNA"/>
</dbReference>
<evidence type="ECO:0000313" key="1">
    <source>
        <dbReference type="EMBL" id="AGS73957.1"/>
    </source>
</evidence>
<dbReference type="Proteomes" id="UP000015423">
    <property type="component" value="Plasmid pSCO2"/>
</dbReference>
<protein>
    <submittedName>
        <fullName evidence="1">Uncharacterized protein</fullName>
    </submittedName>
</protein>
<dbReference type="HOGENOM" id="CLU_2453233_0_0_11"/>
<keyword evidence="1" id="KW-0614">Plasmid</keyword>
<dbReference type="PATRIC" id="fig|1214242.5.peg.7340"/>
<proteinExistence type="predicted"/>
<dbReference type="AlphaFoldDB" id="S5VSZ2"/>
<geneLocation type="plasmid" evidence="1 2">
    <name>pSCO2</name>
</geneLocation>